<keyword evidence="4" id="KW-1185">Reference proteome</keyword>
<evidence type="ECO:0000256" key="1">
    <source>
        <dbReference type="ARBA" id="ARBA00023002"/>
    </source>
</evidence>
<dbReference type="PANTHER" id="PTHR43625">
    <property type="entry name" value="AFLATOXIN B1 ALDEHYDE REDUCTASE"/>
    <property type="match status" value="1"/>
</dbReference>
<reference evidence="3" key="1">
    <citation type="submission" date="2019-03" db="EMBL/GenBank/DDBJ databases">
        <title>Afifella sp. nov., isolated from activated sludge.</title>
        <authorList>
            <person name="Li Q."/>
            <person name="Liu Y."/>
        </authorList>
    </citation>
    <scope>NUCLEOTIDE SEQUENCE</scope>
    <source>
        <strain evidence="3">L72</strain>
    </source>
</reference>
<comment type="caution">
    <text evidence="3">The sequence shown here is derived from an EMBL/GenBank/DDBJ whole genome shotgun (WGS) entry which is preliminary data.</text>
</comment>
<evidence type="ECO:0000313" key="4">
    <source>
        <dbReference type="Proteomes" id="UP000773614"/>
    </source>
</evidence>
<dbReference type="GO" id="GO:0005737">
    <property type="term" value="C:cytoplasm"/>
    <property type="evidence" value="ECO:0007669"/>
    <property type="project" value="TreeGrafter"/>
</dbReference>
<organism evidence="3 4">
    <name type="scientific">Propylenella binzhouense</name>
    <dbReference type="NCBI Taxonomy" id="2555902"/>
    <lineage>
        <taxon>Bacteria</taxon>
        <taxon>Pseudomonadati</taxon>
        <taxon>Pseudomonadota</taxon>
        <taxon>Alphaproteobacteria</taxon>
        <taxon>Hyphomicrobiales</taxon>
        <taxon>Propylenellaceae</taxon>
        <taxon>Propylenella</taxon>
    </lineage>
</organism>
<dbReference type="Proteomes" id="UP000773614">
    <property type="component" value="Unassembled WGS sequence"/>
</dbReference>
<dbReference type="Gene3D" id="3.20.20.100">
    <property type="entry name" value="NADP-dependent oxidoreductase domain"/>
    <property type="match status" value="1"/>
</dbReference>
<accession>A0A964T3F5</accession>
<keyword evidence="1" id="KW-0560">Oxidoreductase</keyword>
<dbReference type="CDD" id="cd19076">
    <property type="entry name" value="AKR_AKR13A_13D"/>
    <property type="match status" value="1"/>
</dbReference>
<dbReference type="EMBL" id="SPKJ01000017">
    <property type="protein sequence ID" value="MYZ47589.1"/>
    <property type="molecule type" value="Genomic_DNA"/>
</dbReference>
<dbReference type="Pfam" id="PF00248">
    <property type="entry name" value="Aldo_ket_red"/>
    <property type="match status" value="1"/>
</dbReference>
<dbReference type="SUPFAM" id="SSF51430">
    <property type="entry name" value="NAD(P)-linked oxidoreductase"/>
    <property type="match status" value="1"/>
</dbReference>
<sequence>MLTRRLGTAGPEVSAIGLGCLGLTSGYGAPAEADALATLDRAIARGVTLFDTSDAYGSGRNEAFLGGALAGRRAGLVIATKFGNLRNAGGGPGGVNGRPDYVPQACDASLRRLGIETIDLYYQHRVDPAVPIEETVGAMARLVEAGKVRFLGLCEAGPDTIRRAHAVHPLSAVQTEYSLWSRDAEAEILPLLAELGIALVAYSPLGRGFLAGALKDPAELAPGDMRRLHPRFEAGNFARNRRLLAPLEALAEAHGAAPASIALAWVLQRSPGIVPIPGTHRVAHLEANLRALEIELTPGECALLEAAFMPGSAAGLRYPPALLAMLGL</sequence>
<dbReference type="OrthoDB" id="9803483at2"/>
<dbReference type="AlphaFoldDB" id="A0A964T3F5"/>
<dbReference type="InterPro" id="IPR050791">
    <property type="entry name" value="Aldo-Keto_reductase"/>
</dbReference>
<gene>
    <name evidence="3" type="ORF">E4O86_07670</name>
</gene>
<dbReference type="RefSeq" id="WP_161139935.1">
    <property type="nucleotide sequence ID" value="NZ_SPKJ01000017.1"/>
</dbReference>
<dbReference type="GO" id="GO:0016491">
    <property type="term" value="F:oxidoreductase activity"/>
    <property type="evidence" value="ECO:0007669"/>
    <property type="project" value="UniProtKB-KW"/>
</dbReference>
<dbReference type="InterPro" id="IPR036812">
    <property type="entry name" value="NAD(P)_OxRdtase_dom_sf"/>
</dbReference>
<protein>
    <submittedName>
        <fullName evidence="3">Aldo/keto reductase</fullName>
    </submittedName>
</protein>
<name>A0A964T3F5_9HYPH</name>
<dbReference type="InterPro" id="IPR023210">
    <property type="entry name" value="NADP_OxRdtase_dom"/>
</dbReference>
<proteinExistence type="predicted"/>
<evidence type="ECO:0000313" key="3">
    <source>
        <dbReference type="EMBL" id="MYZ47589.1"/>
    </source>
</evidence>
<feature type="domain" description="NADP-dependent oxidoreductase" evidence="2">
    <location>
        <begin position="16"/>
        <end position="306"/>
    </location>
</feature>
<evidence type="ECO:0000259" key="2">
    <source>
        <dbReference type="Pfam" id="PF00248"/>
    </source>
</evidence>
<dbReference type="PANTHER" id="PTHR43625:SF40">
    <property type="entry name" value="ALDO-KETO REDUCTASE YAKC [NADP(+)]"/>
    <property type="match status" value="1"/>
</dbReference>